<accession>A0A6A6V159</accession>
<gene>
    <name evidence="1" type="ORF">M011DRAFT_529099</name>
</gene>
<reference evidence="1" key="1">
    <citation type="journal article" date="2020" name="Stud. Mycol.">
        <title>101 Dothideomycetes genomes: a test case for predicting lifestyles and emergence of pathogens.</title>
        <authorList>
            <person name="Haridas S."/>
            <person name="Albert R."/>
            <person name="Binder M."/>
            <person name="Bloem J."/>
            <person name="Labutti K."/>
            <person name="Salamov A."/>
            <person name="Andreopoulos B."/>
            <person name="Baker S."/>
            <person name="Barry K."/>
            <person name="Bills G."/>
            <person name="Bluhm B."/>
            <person name="Cannon C."/>
            <person name="Castanera R."/>
            <person name="Culley D."/>
            <person name="Daum C."/>
            <person name="Ezra D."/>
            <person name="Gonzalez J."/>
            <person name="Henrissat B."/>
            <person name="Kuo A."/>
            <person name="Liang C."/>
            <person name="Lipzen A."/>
            <person name="Lutzoni F."/>
            <person name="Magnuson J."/>
            <person name="Mondo S."/>
            <person name="Nolan M."/>
            <person name="Ohm R."/>
            <person name="Pangilinan J."/>
            <person name="Park H.-J."/>
            <person name="Ramirez L."/>
            <person name="Alfaro M."/>
            <person name="Sun H."/>
            <person name="Tritt A."/>
            <person name="Yoshinaga Y."/>
            <person name="Zwiers L.-H."/>
            <person name="Turgeon B."/>
            <person name="Goodwin S."/>
            <person name="Spatafora J."/>
            <person name="Crous P."/>
            <person name="Grigoriev I."/>
        </authorList>
    </citation>
    <scope>NUCLEOTIDE SEQUENCE</scope>
    <source>
        <strain evidence="1">CBS 119925</strain>
    </source>
</reference>
<dbReference type="OrthoDB" id="429143at2759"/>
<sequence>MSTSHSSTSPNSRNTLALTLKSLHQPGTPLLLTNIWSALSATAIAPLPQTRAMATASAAVASSYNLTDDDLTLELNLQAVRLIAPIAQAHGKPLTVDFQDGYGDRLEEGIRELIAAGAVGCNLEDWGREVEGAEGKGGLYEIERACERIRRVLATAREMGVPDFVVNARTDALLAGCSIDEAIARGKAYLDAGAHNVFIWGGSKRGGMSGEEVKKAVEGLDGQLNVSLKLGVEGALSVKELGEMGVARISVGPRLLMRAMEMVSEEVRRLHTEVGV</sequence>
<dbReference type="PANTHER" id="PTHR42905">
    <property type="entry name" value="PHOSPHOENOLPYRUVATE CARBOXYLASE"/>
    <property type="match status" value="1"/>
</dbReference>
<organism evidence="1 2">
    <name type="scientific">Sporormia fimetaria CBS 119925</name>
    <dbReference type="NCBI Taxonomy" id="1340428"/>
    <lineage>
        <taxon>Eukaryota</taxon>
        <taxon>Fungi</taxon>
        <taxon>Dikarya</taxon>
        <taxon>Ascomycota</taxon>
        <taxon>Pezizomycotina</taxon>
        <taxon>Dothideomycetes</taxon>
        <taxon>Pleosporomycetidae</taxon>
        <taxon>Pleosporales</taxon>
        <taxon>Sporormiaceae</taxon>
        <taxon>Sporormia</taxon>
    </lineage>
</organism>
<dbReference type="SUPFAM" id="SSF51621">
    <property type="entry name" value="Phosphoenolpyruvate/pyruvate domain"/>
    <property type="match status" value="1"/>
</dbReference>
<evidence type="ECO:0000313" key="1">
    <source>
        <dbReference type="EMBL" id="KAF2743380.1"/>
    </source>
</evidence>
<protein>
    <submittedName>
        <fullName evidence="1">PEP phosphonomutase-like protein</fullName>
    </submittedName>
</protein>
<dbReference type="InterPro" id="IPR015813">
    <property type="entry name" value="Pyrv/PenolPyrv_kinase-like_dom"/>
</dbReference>
<dbReference type="AlphaFoldDB" id="A0A6A6V159"/>
<dbReference type="GO" id="GO:0003824">
    <property type="term" value="F:catalytic activity"/>
    <property type="evidence" value="ECO:0007669"/>
    <property type="project" value="InterPro"/>
</dbReference>
<evidence type="ECO:0000313" key="2">
    <source>
        <dbReference type="Proteomes" id="UP000799440"/>
    </source>
</evidence>
<dbReference type="Pfam" id="PF13714">
    <property type="entry name" value="PEP_mutase"/>
    <property type="match status" value="1"/>
</dbReference>
<dbReference type="Gene3D" id="3.20.20.60">
    <property type="entry name" value="Phosphoenolpyruvate-binding domains"/>
    <property type="match status" value="1"/>
</dbReference>
<dbReference type="EMBL" id="MU006597">
    <property type="protein sequence ID" value="KAF2743380.1"/>
    <property type="molecule type" value="Genomic_DNA"/>
</dbReference>
<name>A0A6A6V159_9PLEO</name>
<dbReference type="InterPro" id="IPR040442">
    <property type="entry name" value="Pyrv_kinase-like_dom_sf"/>
</dbReference>
<keyword evidence="2" id="KW-1185">Reference proteome</keyword>
<dbReference type="InterPro" id="IPR039556">
    <property type="entry name" value="ICL/PEPM"/>
</dbReference>
<proteinExistence type="predicted"/>
<dbReference type="PANTHER" id="PTHR42905:SF16">
    <property type="entry name" value="CARBOXYPHOSPHONOENOLPYRUVATE PHOSPHONOMUTASE-LIKE PROTEIN (AFU_ORTHOLOGUE AFUA_5G07230)"/>
    <property type="match status" value="1"/>
</dbReference>
<dbReference type="Proteomes" id="UP000799440">
    <property type="component" value="Unassembled WGS sequence"/>
</dbReference>
<dbReference type="CDD" id="cd00377">
    <property type="entry name" value="ICL_PEPM"/>
    <property type="match status" value="1"/>
</dbReference>